<sequence length="66" mass="6917">MPRRGSLACCATGFKQARLMKGDTLKPVPRCLNPVQGGPGLAVRAGLLPLGSWFETDLHIAGSKLG</sequence>
<dbReference type="AlphaFoldDB" id="A0AAV7MS24"/>
<reference evidence="2" key="1">
    <citation type="journal article" date="2022" name="bioRxiv">
        <title>Sequencing and chromosome-scale assembly of the giantPleurodeles waltlgenome.</title>
        <authorList>
            <person name="Brown T."/>
            <person name="Elewa A."/>
            <person name="Iarovenko S."/>
            <person name="Subramanian E."/>
            <person name="Araus A.J."/>
            <person name="Petzold A."/>
            <person name="Susuki M."/>
            <person name="Suzuki K.-i.T."/>
            <person name="Hayashi T."/>
            <person name="Toyoda A."/>
            <person name="Oliveira C."/>
            <person name="Osipova E."/>
            <person name="Leigh N.D."/>
            <person name="Simon A."/>
            <person name="Yun M.H."/>
        </authorList>
    </citation>
    <scope>NUCLEOTIDE SEQUENCE</scope>
    <source>
        <strain evidence="2">20211129_DDA</strain>
        <tissue evidence="2">Liver</tissue>
    </source>
</reference>
<protein>
    <submittedName>
        <fullName evidence="2">Uncharacterized protein</fullName>
    </submittedName>
</protein>
<accession>A0AAV7MS24</accession>
<evidence type="ECO:0000313" key="1">
    <source>
        <dbReference type="EMBL" id="KAJ1106545.1"/>
    </source>
</evidence>
<gene>
    <name evidence="1" type="ORF">NDU88_003946</name>
    <name evidence="2" type="ORF">NDU88_003947</name>
</gene>
<organism evidence="2 3">
    <name type="scientific">Pleurodeles waltl</name>
    <name type="common">Iberian ribbed newt</name>
    <dbReference type="NCBI Taxonomy" id="8319"/>
    <lineage>
        <taxon>Eukaryota</taxon>
        <taxon>Metazoa</taxon>
        <taxon>Chordata</taxon>
        <taxon>Craniata</taxon>
        <taxon>Vertebrata</taxon>
        <taxon>Euteleostomi</taxon>
        <taxon>Amphibia</taxon>
        <taxon>Batrachia</taxon>
        <taxon>Caudata</taxon>
        <taxon>Salamandroidea</taxon>
        <taxon>Salamandridae</taxon>
        <taxon>Pleurodelinae</taxon>
        <taxon>Pleurodeles</taxon>
    </lineage>
</organism>
<keyword evidence="3" id="KW-1185">Reference proteome</keyword>
<evidence type="ECO:0000313" key="2">
    <source>
        <dbReference type="EMBL" id="KAJ1106546.1"/>
    </source>
</evidence>
<name>A0AAV7MS24_PLEWA</name>
<dbReference type="EMBL" id="JANPWB010000013">
    <property type="protein sequence ID" value="KAJ1106546.1"/>
    <property type="molecule type" value="Genomic_DNA"/>
</dbReference>
<comment type="caution">
    <text evidence="2">The sequence shown here is derived from an EMBL/GenBank/DDBJ whole genome shotgun (WGS) entry which is preliminary data.</text>
</comment>
<dbReference type="EMBL" id="JANPWB010000013">
    <property type="protein sequence ID" value="KAJ1106545.1"/>
    <property type="molecule type" value="Genomic_DNA"/>
</dbReference>
<evidence type="ECO:0000313" key="3">
    <source>
        <dbReference type="Proteomes" id="UP001066276"/>
    </source>
</evidence>
<dbReference type="Proteomes" id="UP001066276">
    <property type="component" value="Chromosome 9"/>
</dbReference>
<proteinExistence type="predicted"/>